<dbReference type="Proteomes" id="UP000720189">
    <property type="component" value="Unassembled WGS sequence"/>
</dbReference>
<comment type="caution">
    <text evidence="1">The sequence shown here is derived from an EMBL/GenBank/DDBJ whole genome shotgun (WGS) entry which is preliminary data.</text>
</comment>
<dbReference type="EMBL" id="JAGMUX010000001">
    <property type="protein sequence ID" value="KAH7269115.1"/>
    <property type="molecule type" value="Genomic_DNA"/>
</dbReference>
<dbReference type="GeneID" id="70221021"/>
<organism evidence="1 2">
    <name type="scientific">Fusarium redolens</name>
    <dbReference type="NCBI Taxonomy" id="48865"/>
    <lineage>
        <taxon>Eukaryota</taxon>
        <taxon>Fungi</taxon>
        <taxon>Dikarya</taxon>
        <taxon>Ascomycota</taxon>
        <taxon>Pezizomycotina</taxon>
        <taxon>Sordariomycetes</taxon>
        <taxon>Hypocreomycetidae</taxon>
        <taxon>Hypocreales</taxon>
        <taxon>Nectriaceae</taxon>
        <taxon>Fusarium</taxon>
        <taxon>Fusarium redolens species complex</taxon>
    </lineage>
</organism>
<reference evidence="1" key="1">
    <citation type="journal article" date="2021" name="Nat. Commun.">
        <title>Genetic determinants of endophytism in the Arabidopsis root mycobiome.</title>
        <authorList>
            <person name="Mesny F."/>
            <person name="Miyauchi S."/>
            <person name="Thiergart T."/>
            <person name="Pickel B."/>
            <person name="Atanasova L."/>
            <person name="Karlsson M."/>
            <person name="Huettel B."/>
            <person name="Barry K.W."/>
            <person name="Haridas S."/>
            <person name="Chen C."/>
            <person name="Bauer D."/>
            <person name="Andreopoulos W."/>
            <person name="Pangilinan J."/>
            <person name="LaButti K."/>
            <person name="Riley R."/>
            <person name="Lipzen A."/>
            <person name="Clum A."/>
            <person name="Drula E."/>
            <person name="Henrissat B."/>
            <person name="Kohler A."/>
            <person name="Grigoriev I.V."/>
            <person name="Martin F.M."/>
            <person name="Hacquard S."/>
        </authorList>
    </citation>
    <scope>NUCLEOTIDE SEQUENCE</scope>
    <source>
        <strain evidence="1">MPI-CAGE-AT-0023</strain>
    </source>
</reference>
<gene>
    <name evidence="1" type="ORF">BKA55DRAFT_547878</name>
</gene>
<protein>
    <submittedName>
        <fullName evidence="1">Uncharacterized protein</fullName>
    </submittedName>
</protein>
<sequence>MKCFQPLITNLTPPSGTSVVTEPTLTDYFFPKESFVCSLTAVNEKLEPQKLDTNNHGWNSPIARFESDLLDDLNNWTHCYVPSDIHVCYD</sequence>
<accession>A0A9P9KUU8</accession>
<evidence type="ECO:0000313" key="2">
    <source>
        <dbReference type="Proteomes" id="UP000720189"/>
    </source>
</evidence>
<name>A0A9P9KUU8_FUSRE</name>
<proteinExistence type="predicted"/>
<dbReference type="RefSeq" id="XP_046055883.1">
    <property type="nucleotide sequence ID" value="XM_046191067.1"/>
</dbReference>
<evidence type="ECO:0000313" key="1">
    <source>
        <dbReference type="EMBL" id="KAH7269115.1"/>
    </source>
</evidence>
<dbReference type="OrthoDB" id="4062651at2759"/>
<keyword evidence="2" id="KW-1185">Reference proteome</keyword>
<dbReference type="AlphaFoldDB" id="A0A9P9KUU8"/>